<feature type="transmembrane region" description="Helical" evidence="8">
    <location>
        <begin position="197"/>
        <end position="220"/>
    </location>
</feature>
<dbReference type="GO" id="GO:0048473">
    <property type="term" value="P:D-methionine transmembrane transport"/>
    <property type="evidence" value="ECO:0007669"/>
    <property type="project" value="TreeGrafter"/>
</dbReference>
<keyword evidence="11" id="KW-1185">Reference proteome</keyword>
<comment type="similarity">
    <text evidence="2">Belongs to the binding-protein-dependent transport system permease family. CysTW subfamily.</text>
</comment>
<accession>A0A2I7N7Q1</accession>
<evidence type="ECO:0000313" key="11">
    <source>
        <dbReference type="Proteomes" id="UP000236655"/>
    </source>
</evidence>
<dbReference type="InterPro" id="IPR051322">
    <property type="entry name" value="AA_ABC_Transporter_Permease"/>
</dbReference>
<dbReference type="PROSITE" id="PS50928">
    <property type="entry name" value="ABC_TM1"/>
    <property type="match status" value="1"/>
</dbReference>
<keyword evidence="4" id="KW-1003">Cell membrane</keyword>
<dbReference type="EMBL" id="CP024847">
    <property type="protein sequence ID" value="AUR52245.1"/>
    <property type="molecule type" value="Genomic_DNA"/>
</dbReference>
<reference evidence="11" key="1">
    <citation type="submission" date="2017-11" db="EMBL/GenBank/DDBJ databases">
        <authorList>
            <person name="Chan K.G."/>
            <person name="Lee L.S."/>
        </authorList>
    </citation>
    <scope>NUCLEOTIDE SEQUENCE [LARGE SCALE GENOMIC DNA]</scope>
    <source>
        <strain evidence="11">DSM 100970</strain>
    </source>
</reference>
<keyword evidence="7 8" id="KW-0472">Membrane</keyword>
<evidence type="ECO:0000256" key="1">
    <source>
        <dbReference type="ARBA" id="ARBA00004651"/>
    </source>
</evidence>
<dbReference type="Gene3D" id="1.10.3720.10">
    <property type="entry name" value="MetI-like"/>
    <property type="match status" value="1"/>
</dbReference>
<dbReference type="CDD" id="cd06261">
    <property type="entry name" value="TM_PBP2"/>
    <property type="match status" value="1"/>
</dbReference>
<dbReference type="OrthoDB" id="9793490at2"/>
<dbReference type="AlphaFoldDB" id="A0A2I7N7Q1"/>
<dbReference type="FunFam" id="1.10.3720.10:FF:000002">
    <property type="entry name" value="D-methionine ABC transporter permease MetI"/>
    <property type="match status" value="1"/>
</dbReference>
<evidence type="ECO:0000256" key="2">
    <source>
        <dbReference type="ARBA" id="ARBA00007069"/>
    </source>
</evidence>
<evidence type="ECO:0000256" key="8">
    <source>
        <dbReference type="RuleBase" id="RU363032"/>
    </source>
</evidence>
<evidence type="ECO:0000256" key="6">
    <source>
        <dbReference type="ARBA" id="ARBA00022989"/>
    </source>
</evidence>
<protein>
    <submittedName>
        <fullName evidence="10">Metal ABC transporter permease</fullName>
    </submittedName>
</protein>
<keyword evidence="5 8" id="KW-0812">Transmembrane</keyword>
<dbReference type="NCBIfam" id="NF008049">
    <property type="entry name" value="PRK10782.1"/>
    <property type="match status" value="1"/>
</dbReference>
<dbReference type="GO" id="GO:0005886">
    <property type="term" value="C:plasma membrane"/>
    <property type="evidence" value="ECO:0007669"/>
    <property type="project" value="UniProtKB-SubCell"/>
</dbReference>
<feature type="domain" description="ABC transmembrane type-1" evidence="9">
    <location>
        <begin position="22"/>
        <end position="216"/>
    </location>
</feature>
<feature type="transmembrane region" description="Helical" evidence="8">
    <location>
        <begin position="26"/>
        <end position="49"/>
    </location>
</feature>
<evidence type="ECO:0000256" key="7">
    <source>
        <dbReference type="ARBA" id="ARBA00023136"/>
    </source>
</evidence>
<feature type="transmembrane region" description="Helical" evidence="8">
    <location>
        <begin position="155"/>
        <end position="177"/>
    </location>
</feature>
<evidence type="ECO:0000259" key="9">
    <source>
        <dbReference type="PROSITE" id="PS50928"/>
    </source>
</evidence>
<keyword evidence="3 8" id="KW-0813">Transport</keyword>
<evidence type="ECO:0000256" key="5">
    <source>
        <dbReference type="ARBA" id="ARBA00022692"/>
    </source>
</evidence>
<dbReference type="Pfam" id="PF00528">
    <property type="entry name" value="BPD_transp_1"/>
    <property type="match status" value="1"/>
</dbReference>
<dbReference type="PANTHER" id="PTHR30450">
    <property type="entry name" value="ABC TRANSPORTER PERMEASE"/>
    <property type="match status" value="1"/>
</dbReference>
<dbReference type="InterPro" id="IPR000515">
    <property type="entry name" value="MetI-like"/>
</dbReference>
<dbReference type="RefSeq" id="WP_102951541.1">
    <property type="nucleotide sequence ID" value="NZ_CP024847.1"/>
</dbReference>
<dbReference type="Proteomes" id="UP000236655">
    <property type="component" value="Chromosome"/>
</dbReference>
<sequence length="226" mass="24491">MALAAINDILGTLDWSEINQATLDTLFMLGFAVLFSTIIGIPVGLLLFLTNKGGILQNRLVYSLLSFVVNVLRSIPFIILLIVMIPTTTFLVGTSLGAKGTIPPLVVGAFPFFARLVENSLKEIEKGIFHMAESCGATTWQIIWHILLPEIMPSLVASITVTAIALVSYTAMAGAVGGGGLGDLAIRYGYQRFETEVMITTVVLMVIMVQVIQFLGDFLVKVIRKK</sequence>
<keyword evidence="6 8" id="KW-1133">Transmembrane helix</keyword>
<dbReference type="KEGG" id="nba:CUN60_08035"/>
<evidence type="ECO:0000256" key="3">
    <source>
        <dbReference type="ARBA" id="ARBA00022448"/>
    </source>
</evidence>
<feature type="transmembrane region" description="Helical" evidence="8">
    <location>
        <begin position="61"/>
        <end position="85"/>
    </location>
</feature>
<dbReference type="InterPro" id="IPR035906">
    <property type="entry name" value="MetI-like_sf"/>
</dbReference>
<proteinExistence type="inferred from homology"/>
<evidence type="ECO:0000313" key="10">
    <source>
        <dbReference type="EMBL" id="AUR52245.1"/>
    </source>
</evidence>
<gene>
    <name evidence="10" type="ORF">CUN60_08035</name>
</gene>
<dbReference type="PANTHER" id="PTHR30450:SF1">
    <property type="entry name" value="D-METHIONINE TRANSPORT SYSTEM PERMEASE PROTEIN METI-RELATED"/>
    <property type="match status" value="1"/>
</dbReference>
<feature type="transmembrane region" description="Helical" evidence="8">
    <location>
        <begin position="97"/>
        <end position="117"/>
    </location>
</feature>
<organism evidence="10 11">
    <name type="scientific">Aquella oligotrophica</name>
    <dbReference type="NCBI Taxonomy" id="2067065"/>
    <lineage>
        <taxon>Bacteria</taxon>
        <taxon>Pseudomonadati</taxon>
        <taxon>Pseudomonadota</taxon>
        <taxon>Betaproteobacteria</taxon>
        <taxon>Neisseriales</taxon>
        <taxon>Neisseriaceae</taxon>
        <taxon>Aquella</taxon>
    </lineage>
</organism>
<dbReference type="SUPFAM" id="SSF161098">
    <property type="entry name" value="MetI-like"/>
    <property type="match status" value="1"/>
</dbReference>
<evidence type="ECO:0000256" key="4">
    <source>
        <dbReference type="ARBA" id="ARBA00022475"/>
    </source>
</evidence>
<name>A0A2I7N7Q1_9NEIS</name>
<comment type="subcellular location">
    <subcellularLocation>
        <location evidence="1 8">Cell membrane</location>
        <topology evidence="1 8">Multi-pass membrane protein</topology>
    </subcellularLocation>
</comment>